<organism evidence="2 3">
    <name type="scientific">Holothuria leucospilota</name>
    <name type="common">Black long sea cucumber</name>
    <name type="synonym">Mertensiothuria leucospilota</name>
    <dbReference type="NCBI Taxonomy" id="206669"/>
    <lineage>
        <taxon>Eukaryota</taxon>
        <taxon>Metazoa</taxon>
        <taxon>Echinodermata</taxon>
        <taxon>Eleutherozoa</taxon>
        <taxon>Echinozoa</taxon>
        <taxon>Holothuroidea</taxon>
        <taxon>Aspidochirotacea</taxon>
        <taxon>Aspidochirotida</taxon>
        <taxon>Holothuriidae</taxon>
        <taxon>Holothuria</taxon>
    </lineage>
</organism>
<keyword evidence="1" id="KW-0472">Membrane</keyword>
<keyword evidence="1" id="KW-0812">Transmembrane</keyword>
<evidence type="ECO:0000313" key="2">
    <source>
        <dbReference type="EMBL" id="KAJ8050781.1"/>
    </source>
</evidence>
<sequence>MCHRIRYASSISHQLTSEGLQLSYTLINILQREDVVDGYNRLAFIVYAIFVLWVNHGLLIYMDRAYCTNVLCLNCLHRTYTNRLTNMAACYSLVCKSLDLLKWLSIDKLCEKYYNIFERMQAQVKFIKQNGGL</sequence>
<keyword evidence="3" id="KW-1185">Reference proteome</keyword>
<gene>
    <name evidence="2" type="ORF">HOLleu_04111</name>
</gene>
<comment type="caution">
    <text evidence="2">The sequence shown here is derived from an EMBL/GenBank/DDBJ whole genome shotgun (WGS) entry which is preliminary data.</text>
</comment>
<evidence type="ECO:0000256" key="1">
    <source>
        <dbReference type="SAM" id="Phobius"/>
    </source>
</evidence>
<keyword evidence="1" id="KW-1133">Transmembrane helix</keyword>
<feature type="transmembrane region" description="Helical" evidence="1">
    <location>
        <begin position="42"/>
        <end position="62"/>
    </location>
</feature>
<protein>
    <submittedName>
        <fullName evidence="2">Uncharacterized protein</fullName>
    </submittedName>
</protein>
<accession>A0A9Q1CTG0</accession>
<name>A0A9Q1CTG0_HOLLE</name>
<dbReference type="AlphaFoldDB" id="A0A9Q1CTG0"/>
<dbReference type="EMBL" id="JAIZAY010000001">
    <property type="protein sequence ID" value="KAJ8050781.1"/>
    <property type="molecule type" value="Genomic_DNA"/>
</dbReference>
<dbReference type="Proteomes" id="UP001152320">
    <property type="component" value="Chromosome 1"/>
</dbReference>
<reference evidence="2" key="1">
    <citation type="submission" date="2021-10" db="EMBL/GenBank/DDBJ databases">
        <title>Tropical sea cucumber genome reveals ecological adaptation and Cuvierian tubules defense mechanism.</title>
        <authorList>
            <person name="Chen T."/>
        </authorList>
    </citation>
    <scope>NUCLEOTIDE SEQUENCE</scope>
    <source>
        <strain evidence="2">Nanhai2018</strain>
        <tissue evidence="2">Muscle</tissue>
    </source>
</reference>
<proteinExistence type="predicted"/>
<evidence type="ECO:0000313" key="3">
    <source>
        <dbReference type="Proteomes" id="UP001152320"/>
    </source>
</evidence>